<evidence type="ECO:0000313" key="1">
    <source>
        <dbReference type="EMBL" id="SFT52773.1"/>
    </source>
</evidence>
<protein>
    <submittedName>
        <fullName evidence="1">Uncharacterized protein</fullName>
    </submittedName>
</protein>
<name>A0A1I6YQP4_9FLAO</name>
<gene>
    <name evidence="1" type="ORF">SAMN05216474_1096</name>
</gene>
<reference evidence="1 2" key="1">
    <citation type="submission" date="2016-10" db="EMBL/GenBank/DDBJ databases">
        <authorList>
            <person name="de Groot N.N."/>
        </authorList>
    </citation>
    <scope>NUCLEOTIDE SEQUENCE [LARGE SCALE GENOMIC DNA]</scope>
    <source>
        <strain evidence="1 2">CGMCC 1.7005</strain>
    </source>
</reference>
<dbReference type="EMBL" id="FPAS01000001">
    <property type="protein sequence ID" value="SFT52773.1"/>
    <property type="molecule type" value="Genomic_DNA"/>
</dbReference>
<sequence length="34" mass="4059">MEWSWRDKDLFSLLEIRMNKITHYKGPGFLAGAF</sequence>
<proteinExistence type="predicted"/>
<keyword evidence="2" id="KW-1185">Reference proteome</keyword>
<accession>A0A1I6YQP4</accession>
<evidence type="ECO:0000313" key="2">
    <source>
        <dbReference type="Proteomes" id="UP000236454"/>
    </source>
</evidence>
<dbReference type="Proteomes" id="UP000236454">
    <property type="component" value="Unassembled WGS sequence"/>
</dbReference>
<dbReference type="AlphaFoldDB" id="A0A1I6YQP4"/>
<organism evidence="1 2">
    <name type="scientific">Lishizhenia tianjinensis</name>
    <dbReference type="NCBI Taxonomy" id="477690"/>
    <lineage>
        <taxon>Bacteria</taxon>
        <taxon>Pseudomonadati</taxon>
        <taxon>Bacteroidota</taxon>
        <taxon>Flavobacteriia</taxon>
        <taxon>Flavobacteriales</taxon>
        <taxon>Crocinitomicaceae</taxon>
        <taxon>Lishizhenia</taxon>
    </lineage>
</organism>